<dbReference type="PROSITE" id="PS50238">
    <property type="entry name" value="RHOGAP"/>
    <property type="match status" value="1"/>
</dbReference>
<organism evidence="3 4">
    <name type="scientific">Amanita thiersii Skay4041</name>
    <dbReference type="NCBI Taxonomy" id="703135"/>
    <lineage>
        <taxon>Eukaryota</taxon>
        <taxon>Fungi</taxon>
        <taxon>Dikarya</taxon>
        <taxon>Basidiomycota</taxon>
        <taxon>Agaricomycotina</taxon>
        <taxon>Agaricomycetes</taxon>
        <taxon>Agaricomycetidae</taxon>
        <taxon>Agaricales</taxon>
        <taxon>Pluteineae</taxon>
        <taxon>Amanitaceae</taxon>
        <taxon>Amanita</taxon>
    </lineage>
</organism>
<dbReference type="Pfam" id="PF00620">
    <property type="entry name" value="RhoGAP"/>
    <property type="match status" value="2"/>
</dbReference>
<dbReference type="InterPro" id="IPR000198">
    <property type="entry name" value="RhoGAP_dom"/>
</dbReference>
<feature type="region of interest" description="Disordered" evidence="1">
    <location>
        <begin position="142"/>
        <end position="167"/>
    </location>
</feature>
<feature type="compositionally biased region" description="Pro residues" evidence="1">
    <location>
        <begin position="586"/>
        <end position="599"/>
    </location>
</feature>
<dbReference type="GO" id="GO:0031267">
    <property type="term" value="F:small GTPase binding"/>
    <property type="evidence" value="ECO:0007669"/>
    <property type="project" value="InterPro"/>
</dbReference>
<feature type="compositionally biased region" description="Low complexity" evidence="1">
    <location>
        <begin position="21"/>
        <end position="40"/>
    </location>
</feature>
<dbReference type="Gene3D" id="1.10.555.10">
    <property type="entry name" value="Rho GTPase activation protein"/>
    <property type="match status" value="1"/>
</dbReference>
<evidence type="ECO:0000313" key="4">
    <source>
        <dbReference type="Proteomes" id="UP000242287"/>
    </source>
</evidence>
<feature type="region of interest" description="Disordered" evidence="1">
    <location>
        <begin position="1248"/>
        <end position="1278"/>
    </location>
</feature>
<feature type="domain" description="Rho-GAP" evidence="2">
    <location>
        <begin position="782"/>
        <end position="1049"/>
    </location>
</feature>
<dbReference type="PANTHER" id="PTHR12783">
    <property type="entry name" value="RALA BINDING PROTEIN 1 RALBP1"/>
    <property type="match status" value="1"/>
</dbReference>
<dbReference type="PANTHER" id="PTHR12783:SF5">
    <property type="entry name" value="RALA-BINDING PROTEIN 1"/>
    <property type="match status" value="1"/>
</dbReference>
<protein>
    <recommendedName>
        <fullName evidence="2">Rho-GAP domain-containing protein</fullName>
    </recommendedName>
</protein>
<feature type="region of interest" description="Disordered" evidence="1">
    <location>
        <begin position="186"/>
        <end position="289"/>
    </location>
</feature>
<feature type="compositionally biased region" description="Polar residues" evidence="1">
    <location>
        <begin position="660"/>
        <end position="675"/>
    </location>
</feature>
<feature type="compositionally biased region" description="Polar residues" evidence="1">
    <location>
        <begin position="46"/>
        <end position="55"/>
    </location>
</feature>
<dbReference type="SMART" id="SM00324">
    <property type="entry name" value="RhoGAP"/>
    <property type="match status" value="1"/>
</dbReference>
<feature type="compositionally biased region" description="Polar residues" evidence="1">
    <location>
        <begin position="558"/>
        <end position="575"/>
    </location>
</feature>
<feature type="region of interest" description="Disordered" evidence="1">
    <location>
        <begin position="356"/>
        <end position="385"/>
    </location>
</feature>
<feature type="compositionally biased region" description="Basic and acidic residues" evidence="1">
    <location>
        <begin position="361"/>
        <end position="385"/>
    </location>
</feature>
<feature type="compositionally biased region" description="Low complexity" evidence="1">
    <location>
        <begin position="465"/>
        <end position="476"/>
    </location>
</feature>
<feature type="compositionally biased region" description="Low complexity" evidence="1">
    <location>
        <begin position="699"/>
        <end position="712"/>
    </location>
</feature>
<feature type="region of interest" description="Disordered" evidence="1">
    <location>
        <begin position="557"/>
        <end position="603"/>
    </location>
</feature>
<feature type="compositionally biased region" description="Pro residues" evidence="1">
    <location>
        <begin position="267"/>
        <end position="277"/>
    </location>
</feature>
<dbReference type="GO" id="GO:0005096">
    <property type="term" value="F:GTPase activator activity"/>
    <property type="evidence" value="ECO:0007669"/>
    <property type="project" value="InterPro"/>
</dbReference>
<feature type="compositionally biased region" description="Polar residues" evidence="1">
    <location>
        <begin position="144"/>
        <end position="155"/>
    </location>
</feature>
<reference evidence="3 4" key="1">
    <citation type="submission" date="2014-02" db="EMBL/GenBank/DDBJ databases">
        <title>Transposable element dynamics among asymbiotic and ectomycorrhizal Amanita fungi.</title>
        <authorList>
            <consortium name="DOE Joint Genome Institute"/>
            <person name="Hess J."/>
            <person name="Skrede I."/>
            <person name="Wolfe B."/>
            <person name="LaButti K."/>
            <person name="Ohm R.A."/>
            <person name="Grigoriev I.V."/>
            <person name="Pringle A."/>
        </authorList>
    </citation>
    <scope>NUCLEOTIDE SEQUENCE [LARGE SCALE GENOMIC DNA]</scope>
    <source>
        <strain evidence="3 4">SKay4041</strain>
    </source>
</reference>
<feature type="region of interest" description="Disordered" evidence="1">
    <location>
        <begin position="465"/>
        <end position="533"/>
    </location>
</feature>
<name>A0A2A9NYV1_9AGAR</name>
<dbReference type="InterPro" id="IPR039767">
    <property type="entry name" value="RALBP1"/>
</dbReference>
<dbReference type="STRING" id="703135.A0A2A9NYV1"/>
<dbReference type="GO" id="GO:0007264">
    <property type="term" value="P:small GTPase-mediated signal transduction"/>
    <property type="evidence" value="ECO:0007669"/>
    <property type="project" value="InterPro"/>
</dbReference>
<feature type="compositionally biased region" description="Low complexity" evidence="1">
    <location>
        <begin position="214"/>
        <end position="225"/>
    </location>
</feature>
<feature type="compositionally biased region" description="Polar residues" evidence="1">
    <location>
        <begin position="404"/>
        <end position="434"/>
    </location>
</feature>
<dbReference type="InterPro" id="IPR008936">
    <property type="entry name" value="Rho_GTPase_activation_prot"/>
</dbReference>
<feature type="compositionally biased region" description="Pro residues" evidence="1">
    <location>
        <begin position="477"/>
        <end position="489"/>
    </location>
</feature>
<accession>A0A2A9NYV1</accession>
<sequence length="1484" mass="157413">MSAGTTAQDMSSSVGRESPAGSIFISTPSTPPGSSSKPQSHPGHATSASLSTLTDPVNAMPSRRFSLSSSNTLPQSINTPFPLLLDQSPAQIQPPPPSPLISTPTVQSAVFPPFVPNKPSSASSRALAISIPRSSSLPFAFMGQGQSRSSSTTPGSAAVALASPSSVSRGLQAALAGGSRLKRVLANRRKKSEDISHNFGSQSKRGCQPDIKESSSSQGQEHGSQFRVDPYFPITSSASLPSRGRKGSSAVTHATSSMGAEVITPLPITPPLPPPKPQQTSQPQQPAPLSEVANKEKLMSPPPFPMLEQVPQRVQSLPCNTNVDARLSTIPISPGMISAVNFLHMSDGQKEQGLLGADLKVNSEDRENTLDKDRPREKPREADPAKLENVVAADVKEAWRKSDSSMSYQTIRPGTTSNRTSRPVSMAESLQSNHTVKPVRLSALITDADFGMLEEDDDTFKTTADDAVSPLASPPSARTPPPPTTPSPPSHQASSSPTASLKAKSRRSLSLNLGPYTFSKSHPSPPATHHPAMSVTELKQPSISMSEGVPPQWPPTTPSAIPTLVQTSESGSVRQVHSPAERKLPAIPPQATPSTPSTPPHLSQSFRAISMTSSLAPAAERAWRAVNRVGRAIGISSSSSNSASLSGYSSSASTGPSSSDGQTLTRTNSNQSSGASHPHLPIVTRGKRRTPNAPSGAWSVASSMTSGSVSDVDPMSVPPGPVLGNMLRGAMKQSGTVFGRDLKAAVRETAIGAPHTSFEGRRAGEWERVNRRGNLSGKRAEKPLEERALPAVVVRSAQHLLLWGVQEEGLFRVGGRAKHISTLRSEFDRGADYDMMISEPGDLDPHAVASLFKSYFRELPEHMLTAALLPYFEAVVEREMAIISGEAGSAGRSGAKAPIVGPSLPSGPKSGNIPAPPLKKAPSLTTLAMPSFKGMPPPSNSLVRALRSLVSQLPEENRDLLHTLIEVMNATAKNEKATKMPLGNLLLVICPTVQMTPLLLRALCESPGIWDEEELPVLDIKRASKHSVLDISRPKSDVSGIYSDALEVLDEHHSISGSARTSEDHPPSASDYHASAEASIDLREEVGRRRPSGTVRNPTNTVYLDAESGYSSGSLVPKTARHARSRDDISLVSDRSQNVLSPSSSPPLSSSAESLPTPTSSAGQPSIQHLPMDGGFGSRKMEAEPLEEVTEGFRFSEGAVTGPAKLVISNPISTTVQFPSSPSSLPSTPLKRRSIPLLSLPNFSPMVMPTSAFSPPSPSESSQSSQSPRHRKLKKPSLQLLFSKRSNSSFEGNVRPTISGPITNDDVIYVPAPQSASDSSASTPQSAVTAPQGSMYVLPPVLNTPIENSPLSLGMSLQITPPDTATLGIENHYKDDNDRQDSLVIEEAIKSGKTPIADRYCPSPASSSLLSLNSPSVISANTYHSGHLRLIPKQRPRGISSSSNSSSNHIGLLDEDLDSEEDWTRSVLMAADIKAKWLQDGKQR</sequence>
<feature type="region of interest" description="Disordered" evidence="1">
    <location>
        <begin position="635"/>
        <end position="716"/>
    </location>
</feature>
<evidence type="ECO:0000313" key="3">
    <source>
        <dbReference type="EMBL" id="PFH53741.1"/>
    </source>
</evidence>
<feature type="compositionally biased region" description="Polar residues" evidence="1">
    <location>
        <begin position="65"/>
        <end position="79"/>
    </location>
</feature>
<feature type="region of interest" description="Disordered" evidence="1">
    <location>
        <begin position="1"/>
        <end position="105"/>
    </location>
</feature>
<proteinExistence type="predicted"/>
<dbReference type="OrthoDB" id="185175at2759"/>
<dbReference type="SUPFAM" id="SSF48350">
    <property type="entry name" value="GTPase activation domain, GAP"/>
    <property type="match status" value="1"/>
</dbReference>
<feature type="region of interest" description="Disordered" evidence="1">
    <location>
        <begin position="1055"/>
        <end position="1179"/>
    </location>
</feature>
<feature type="compositionally biased region" description="Low complexity" evidence="1">
    <location>
        <begin position="156"/>
        <end position="167"/>
    </location>
</feature>
<dbReference type="Proteomes" id="UP000242287">
    <property type="component" value="Unassembled WGS sequence"/>
</dbReference>
<feature type="compositionally biased region" description="Low complexity" evidence="1">
    <location>
        <begin position="490"/>
        <end position="522"/>
    </location>
</feature>
<dbReference type="EMBL" id="KZ301972">
    <property type="protein sequence ID" value="PFH53741.1"/>
    <property type="molecule type" value="Genomic_DNA"/>
</dbReference>
<feature type="compositionally biased region" description="Low complexity" evidence="1">
    <location>
        <begin position="278"/>
        <end position="289"/>
    </location>
</feature>
<feature type="region of interest" description="Disordered" evidence="1">
    <location>
        <begin position="1434"/>
        <end position="1455"/>
    </location>
</feature>
<feature type="region of interest" description="Disordered" evidence="1">
    <location>
        <begin position="401"/>
        <end position="434"/>
    </location>
</feature>
<evidence type="ECO:0000256" key="1">
    <source>
        <dbReference type="SAM" id="MobiDB-lite"/>
    </source>
</evidence>
<evidence type="ECO:0000259" key="2">
    <source>
        <dbReference type="PROSITE" id="PS50238"/>
    </source>
</evidence>
<feature type="compositionally biased region" description="Polar residues" evidence="1">
    <location>
        <begin position="249"/>
        <end position="258"/>
    </location>
</feature>
<dbReference type="CDD" id="cd00159">
    <property type="entry name" value="RhoGAP"/>
    <property type="match status" value="1"/>
</dbReference>
<keyword evidence="4" id="KW-1185">Reference proteome</keyword>
<feature type="compositionally biased region" description="Low complexity" evidence="1">
    <location>
        <begin position="636"/>
        <end position="659"/>
    </location>
</feature>
<feature type="compositionally biased region" description="Polar residues" evidence="1">
    <location>
        <begin position="1"/>
        <end position="15"/>
    </location>
</feature>
<feature type="compositionally biased region" description="Low complexity" evidence="1">
    <location>
        <begin position="1141"/>
        <end position="1162"/>
    </location>
</feature>
<gene>
    <name evidence="3" type="ORF">AMATHDRAFT_54224</name>
</gene>